<dbReference type="GO" id="GO:0016020">
    <property type="term" value="C:membrane"/>
    <property type="evidence" value="ECO:0007669"/>
    <property type="project" value="UniProtKB-SubCell"/>
</dbReference>
<dbReference type="PANTHER" id="PTHR31509">
    <property type="entry name" value="BPS1-LIKE PROTEIN"/>
    <property type="match status" value="1"/>
</dbReference>
<feature type="transmembrane region" description="Helical" evidence="7">
    <location>
        <begin position="241"/>
        <end position="263"/>
    </location>
</feature>
<evidence type="ECO:0000256" key="3">
    <source>
        <dbReference type="ARBA" id="ARBA00022989"/>
    </source>
</evidence>
<gene>
    <name evidence="9" type="primary">LOC100816808</name>
    <name evidence="8" type="ORF">GLYMA_05G122100</name>
</gene>
<dbReference type="InterPro" id="IPR008511">
    <property type="entry name" value="ROH1-like"/>
</dbReference>
<evidence type="ECO:0000256" key="6">
    <source>
        <dbReference type="SAM" id="MobiDB-lite"/>
    </source>
</evidence>
<protein>
    <submittedName>
        <fullName evidence="8 9">Uncharacterized protein</fullName>
    </submittedName>
</protein>
<organism evidence="8">
    <name type="scientific">Glycine max</name>
    <name type="common">Soybean</name>
    <name type="synonym">Glycine hispida</name>
    <dbReference type="NCBI Taxonomy" id="3847"/>
    <lineage>
        <taxon>Eukaryota</taxon>
        <taxon>Viridiplantae</taxon>
        <taxon>Streptophyta</taxon>
        <taxon>Embryophyta</taxon>
        <taxon>Tracheophyta</taxon>
        <taxon>Spermatophyta</taxon>
        <taxon>Magnoliopsida</taxon>
        <taxon>eudicotyledons</taxon>
        <taxon>Gunneridae</taxon>
        <taxon>Pentapetalae</taxon>
        <taxon>rosids</taxon>
        <taxon>fabids</taxon>
        <taxon>Fabales</taxon>
        <taxon>Fabaceae</taxon>
        <taxon>Papilionoideae</taxon>
        <taxon>50 kb inversion clade</taxon>
        <taxon>NPAAA clade</taxon>
        <taxon>indigoferoid/millettioid clade</taxon>
        <taxon>Phaseoleae</taxon>
        <taxon>Glycine</taxon>
        <taxon>Glycine subgen. Soja</taxon>
    </lineage>
</organism>
<evidence type="ECO:0000313" key="8">
    <source>
        <dbReference type="EMBL" id="KRH58346.1"/>
    </source>
</evidence>
<evidence type="ECO:0000256" key="5">
    <source>
        <dbReference type="ARBA" id="ARBA00035114"/>
    </source>
</evidence>
<dbReference type="EnsemblPlants" id="KRH58346">
    <property type="protein sequence ID" value="KRH58346"/>
    <property type="gene ID" value="GLYMA_05G122100"/>
</dbReference>
<sequence>MPSTENQGSSSSFSSFGRSIFGARQEQVHSVEASNESDSCNLELGLFQKHVTDRFQVLSAASDEEFLSIDWIQKLLGAFISCQEEFRAILLNNKEQVTKPPFDRMISEFFERSVKALDICNASRDGIEKIRTWQKHLEIVFCALGSSKRALTEGHFRRARKALMDLALATLDEKESGSVFSQRNRSFGRHNSSKDHHSSSGHSRSHSWSVSRSWSAAKQLQSIANNLVSPRATEIAAASGLVIPVYTINCILLIVLWTLVAAIPCQDRGLSIHFSVPRQLSWSTPVTALYERITEESKKRERRNSNGLLKEIYQVEKWIGSIGAPSEGGLPEDNGLSN</sequence>
<evidence type="ECO:0000256" key="2">
    <source>
        <dbReference type="ARBA" id="ARBA00022692"/>
    </source>
</evidence>
<evidence type="ECO:0000256" key="1">
    <source>
        <dbReference type="ARBA" id="ARBA00004167"/>
    </source>
</evidence>
<dbReference type="Pfam" id="PF05633">
    <property type="entry name" value="ROH1-like"/>
    <property type="match status" value="1"/>
</dbReference>
<reference evidence="8" key="3">
    <citation type="submission" date="2018-07" db="EMBL/GenBank/DDBJ databases">
        <title>WGS assembly of Glycine max.</title>
        <authorList>
            <person name="Schmutz J."/>
            <person name="Cannon S."/>
            <person name="Schlueter J."/>
            <person name="Ma J."/>
            <person name="Mitros T."/>
            <person name="Nelson W."/>
            <person name="Hyten D."/>
            <person name="Song Q."/>
            <person name="Thelen J."/>
            <person name="Cheng J."/>
            <person name="Xu D."/>
            <person name="Hellsten U."/>
            <person name="May G."/>
            <person name="Yu Y."/>
            <person name="Sakurai T."/>
            <person name="Umezawa T."/>
            <person name="Bhattacharyya M."/>
            <person name="Sandhu D."/>
            <person name="Valliyodan B."/>
            <person name="Lindquist E."/>
            <person name="Peto M."/>
            <person name="Grant D."/>
            <person name="Shu S."/>
            <person name="Goodstein D."/>
            <person name="Barry K."/>
            <person name="Futrell-Griggs M."/>
            <person name="Abernathy B."/>
            <person name="Du J."/>
            <person name="Tian Z."/>
            <person name="Zhu L."/>
            <person name="Gill N."/>
            <person name="Joshi T."/>
            <person name="Libault M."/>
            <person name="Sethuraman A."/>
            <person name="Zhang X."/>
            <person name="Shinozaki K."/>
            <person name="Nguyen H."/>
            <person name="Wing R."/>
            <person name="Cregan P."/>
            <person name="Specht J."/>
            <person name="Grimwood J."/>
            <person name="Rokhsar D."/>
            <person name="Stacey G."/>
            <person name="Shoemaker R."/>
            <person name="Jackson S."/>
        </authorList>
    </citation>
    <scope>NUCLEOTIDE SEQUENCE</scope>
    <source>
        <tissue evidence="8">Callus</tissue>
    </source>
</reference>
<keyword evidence="2 7" id="KW-0812">Transmembrane</keyword>
<dbReference type="EMBL" id="CM000838">
    <property type="protein sequence ID" value="KRH58346.1"/>
    <property type="molecule type" value="Genomic_DNA"/>
</dbReference>
<evidence type="ECO:0000256" key="4">
    <source>
        <dbReference type="ARBA" id="ARBA00023136"/>
    </source>
</evidence>
<name>A0A0R0JU71_SOYBN</name>
<dbReference type="Proteomes" id="UP000008827">
    <property type="component" value="Chromosome 5"/>
</dbReference>
<dbReference type="ExpressionAtlas" id="A0A0R0JU71">
    <property type="expression patterns" value="baseline and differential"/>
</dbReference>
<comment type="similarity">
    <text evidence="5">Belongs to the ROH1 family.</text>
</comment>
<keyword evidence="3 7" id="KW-1133">Transmembrane helix</keyword>
<evidence type="ECO:0000313" key="10">
    <source>
        <dbReference type="Proteomes" id="UP000008827"/>
    </source>
</evidence>
<evidence type="ECO:0000256" key="7">
    <source>
        <dbReference type="SAM" id="Phobius"/>
    </source>
</evidence>
<dbReference type="Gramene" id="KRH58346">
    <property type="protein sequence ID" value="KRH58346"/>
    <property type="gene ID" value="GLYMA_05G122100"/>
</dbReference>
<dbReference type="AlphaFoldDB" id="A0A0R0JU71"/>
<feature type="region of interest" description="Disordered" evidence="6">
    <location>
        <begin position="180"/>
        <end position="206"/>
    </location>
</feature>
<evidence type="ECO:0000313" key="9">
    <source>
        <dbReference type="EnsemblPlants" id="KRH58346"/>
    </source>
</evidence>
<reference evidence="8 9" key="1">
    <citation type="journal article" date="2010" name="Nature">
        <title>Genome sequence of the palaeopolyploid soybean.</title>
        <authorList>
            <person name="Schmutz J."/>
            <person name="Cannon S.B."/>
            <person name="Schlueter J."/>
            <person name="Ma J."/>
            <person name="Mitros T."/>
            <person name="Nelson W."/>
            <person name="Hyten D.L."/>
            <person name="Song Q."/>
            <person name="Thelen J.J."/>
            <person name="Cheng J."/>
            <person name="Xu D."/>
            <person name="Hellsten U."/>
            <person name="May G.D."/>
            <person name="Yu Y."/>
            <person name="Sakurai T."/>
            <person name="Umezawa T."/>
            <person name="Bhattacharyya M.K."/>
            <person name="Sandhu D."/>
            <person name="Valliyodan B."/>
            <person name="Lindquist E."/>
            <person name="Peto M."/>
            <person name="Grant D."/>
            <person name="Shu S."/>
            <person name="Goodstein D."/>
            <person name="Barry K."/>
            <person name="Futrell-Griggs M."/>
            <person name="Abernathy B."/>
            <person name="Du J."/>
            <person name="Tian Z."/>
            <person name="Zhu L."/>
            <person name="Gill N."/>
            <person name="Joshi T."/>
            <person name="Libault M."/>
            <person name="Sethuraman A."/>
            <person name="Zhang X.-C."/>
            <person name="Shinozaki K."/>
            <person name="Nguyen H.T."/>
            <person name="Wing R.A."/>
            <person name="Cregan P."/>
            <person name="Specht J."/>
            <person name="Grimwood J."/>
            <person name="Rokhsar D."/>
            <person name="Stacey G."/>
            <person name="Shoemaker R.C."/>
            <person name="Jackson S.A."/>
        </authorList>
    </citation>
    <scope>NUCLEOTIDE SEQUENCE</scope>
    <source>
        <strain evidence="9">cv. Williams 82</strain>
        <tissue evidence="8">Callus</tissue>
    </source>
</reference>
<accession>A0A0R0JU71</accession>
<keyword evidence="4 7" id="KW-0472">Membrane</keyword>
<proteinExistence type="inferred from homology"/>
<reference evidence="9" key="2">
    <citation type="submission" date="2018-02" db="UniProtKB">
        <authorList>
            <consortium name="EnsemblPlants"/>
        </authorList>
    </citation>
    <scope>IDENTIFICATION</scope>
    <source>
        <strain evidence="9">Williams 82</strain>
    </source>
</reference>
<keyword evidence="10" id="KW-1185">Reference proteome</keyword>
<comment type="subcellular location">
    <subcellularLocation>
        <location evidence="1">Membrane</location>
        <topology evidence="1">Single-pass membrane protein</topology>
    </subcellularLocation>
</comment>